<dbReference type="RefSeq" id="WP_136136256.1">
    <property type="nucleotide sequence ID" value="NZ_SDGV01000007.1"/>
</dbReference>
<evidence type="ECO:0000256" key="1">
    <source>
        <dbReference type="SAM" id="MobiDB-lite"/>
    </source>
</evidence>
<feature type="compositionally biased region" description="Gly residues" evidence="1">
    <location>
        <begin position="38"/>
        <end position="47"/>
    </location>
</feature>
<reference evidence="2 3" key="1">
    <citation type="submission" date="2019-01" db="EMBL/GenBank/DDBJ databases">
        <title>Vagococcus silagei sp. nov. isolated from brewer's grain.</title>
        <authorList>
            <person name="Guu J.-R."/>
        </authorList>
    </citation>
    <scope>NUCLEOTIDE SEQUENCE [LARGE SCALE GENOMIC DNA]</scope>
    <source>
        <strain evidence="2 3">2B-2</strain>
    </source>
</reference>
<gene>
    <name evidence="2" type="ORF">ESZ54_03285</name>
</gene>
<proteinExistence type="predicted"/>
<feature type="compositionally biased region" description="Basic and acidic residues" evidence="1">
    <location>
        <begin position="62"/>
        <end position="72"/>
    </location>
</feature>
<comment type="caution">
    <text evidence="2">The sequence shown here is derived from an EMBL/GenBank/DDBJ whole genome shotgun (WGS) entry which is preliminary data.</text>
</comment>
<feature type="region of interest" description="Disordered" evidence="1">
    <location>
        <begin position="17"/>
        <end position="72"/>
    </location>
</feature>
<evidence type="ECO:0000313" key="2">
    <source>
        <dbReference type="EMBL" id="THB61809.1"/>
    </source>
</evidence>
<dbReference type="OrthoDB" id="2200434at2"/>
<keyword evidence="3" id="KW-1185">Reference proteome</keyword>
<protein>
    <submittedName>
        <fullName evidence="2">Uncharacterized protein</fullName>
    </submittedName>
</protein>
<accession>A0A4V3TV76</accession>
<name>A0A4V3TV76_9ENTE</name>
<dbReference type="Proteomes" id="UP000310506">
    <property type="component" value="Unassembled WGS sequence"/>
</dbReference>
<dbReference type="EMBL" id="SDGV01000007">
    <property type="protein sequence ID" value="THB61809.1"/>
    <property type="molecule type" value="Genomic_DNA"/>
</dbReference>
<organism evidence="2 3">
    <name type="scientific">Vagococcus silagei</name>
    <dbReference type="NCBI Taxonomy" id="2508885"/>
    <lineage>
        <taxon>Bacteria</taxon>
        <taxon>Bacillati</taxon>
        <taxon>Bacillota</taxon>
        <taxon>Bacilli</taxon>
        <taxon>Lactobacillales</taxon>
        <taxon>Enterococcaceae</taxon>
        <taxon>Vagococcus</taxon>
    </lineage>
</organism>
<sequence length="72" mass="7860">MAKEKLLKSEKIRIKNDELRKKGKEPAQGWGEMVNTKFGGGGAGSGLNGSATKFDHMGAVVEEQKNKRNETL</sequence>
<dbReference type="AlphaFoldDB" id="A0A4V3TV76"/>
<evidence type="ECO:0000313" key="3">
    <source>
        <dbReference type="Proteomes" id="UP000310506"/>
    </source>
</evidence>